<organism evidence="2 3">
    <name type="scientific">Actinospica acidiphila</name>
    <dbReference type="NCBI Taxonomy" id="304899"/>
    <lineage>
        <taxon>Bacteria</taxon>
        <taxon>Bacillati</taxon>
        <taxon>Actinomycetota</taxon>
        <taxon>Actinomycetes</taxon>
        <taxon>Catenulisporales</taxon>
        <taxon>Actinospicaceae</taxon>
        <taxon>Actinospica</taxon>
    </lineage>
</organism>
<feature type="non-terminal residue" evidence="2">
    <location>
        <position position="189"/>
    </location>
</feature>
<feature type="compositionally biased region" description="Acidic residues" evidence="1">
    <location>
        <begin position="1"/>
        <end position="30"/>
    </location>
</feature>
<evidence type="ECO:0000256" key="1">
    <source>
        <dbReference type="SAM" id="MobiDB-lite"/>
    </source>
</evidence>
<accession>A0A9X5CHU7</accession>
<reference evidence="2 3" key="1">
    <citation type="submission" date="2020-01" db="EMBL/GenBank/DDBJ databases">
        <title>Insect and environment-associated Actinomycetes.</title>
        <authorList>
            <person name="Currrie C."/>
            <person name="Chevrette M."/>
            <person name="Carlson C."/>
            <person name="Stubbendieck R."/>
            <person name="Wendt-Pienkowski E."/>
        </authorList>
    </citation>
    <scope>NUCLEOTIDE SEQUENCE [LARGE SCALE GENOMIC DNA]</scope>
    <source>
        <strain evidence="2 3">SID8189</strain>
    </source>
</reference>
<proteinExistence type="predicted"/>
<dbReference type="AlphaFoldDB" id="A0A9X5CHU7"/>
<dbReference type="Proteomes" id="UP000471745">
    <property type="component" value="Unassembled WGS sequence"/>
</dbReference>
<evidence type="ECO:0000313" key="2">
    <source>
        <dbReference type="EMBL" id="NEC48720.1"/>
    </source>
</evidence>
<comment type="caution">
    <text evidence="2">The sequence shown here is derived from an EMBL/GenBank/DDBJ whole genome shotgun (WGS) entry which is preliminary data.</text>
</comment>
<protein>
    <submittedName>
        <fullName evidence="2">Uncharacterized protein</fullName>
    </submittedName>
</protein>
<name>A0A9X5CHU7_9ACTN</name>
<feature type="region of interest" description="Disordered" evidence="1">
    <location>
        <begin position="1"/>
        <end position="58"/>
    </location>
</feature>
<sequence length="189" mass="19633">MGDNADDTERDGSEYDDAEYEYSEYGDDGAGDGSAEVEAAYEADDEETVPRPPATPTDTDVFLDVPLLKVDEIDLDVEDLRAHVSLQAEVLDLLKLSVGADVSLGRVHLGISGVEAQAQLRVRLDNVAVIVNRVLTTVDRNPEILTELARGVSSAVRDVGGGAREAVGAVGQGAGQAVQDVGAGAGGAV</sequence>
<gene>
    <name evidence="2" type="ORF">G3I18_09025</name>
</gene>
<dbReference type="EMBL" id="JAAGNA010000310">
    <property type="protein sequence ID" value="NEC48720.1"/>
    <property type="molecule type" value="Genomic_DNA"/>
</dbReference>
<evidence type="ECO:0000313" key="3">
    <source>
        <dbReference type="Proteomes" id="UP000471745"/>
    </source>
</evidence>
<keyword evidence="3" id="KW-1185">Reference proteome</keyword>